<evidence type="ECO:0000256" key="1">
    <source>
        <dbReference type="ARBA" id="ARBA00004127"/>
    </source>
</evidence>
<feature type="transmembrane region" description="Helical" evidence="6">
    <location>
        <begin position="114"/>
        <end position="133"/>
    </location>
</feature>
<keyword evidence="9" id="KW-1185">Reference proteome</keyword>
<dbReference type="PANTHER" id="PTHR43826:SF3">
    <property type="entry name" value="GLUCOSE-6-PHOSPHATE EXCHANGER SLC37A4"/>
    <property type="match status" value="1"/>
</dbReference>
<dbReference type="SUPFAM" id="SSF103473">
    <property type="entry name" value="MFS general substrate transporter"/>
    <property type="match status" value="1"/>
</dbReference>
<dbReference type="Proteomes" id="UP000265618">
    <property type="component" value="Unassembled WGS sequence"/>
</dbReference>
<evidence type="ECO:0000256" key="6">
    <source>
        <dbReference type="SAM" id="Phobius"/>
    </source>
</evidence>
<comment type="subcellular location">
    <subcellularLocation>
        <location evidence="1">Endomembrane system</location>
        <topology evidence="1">Multi-pass membrane protein</topology>
    </subcellularLocation>
</comment>
<dbReference type="PANTHER" id="PTHR43826">
    <property type="entry name" value="GLUCOSE-6-PHOSPHATE EXCHANGER SLC37A4"/>
    <property type="match status" value="1"/>
</dbReference>
<organism evidence="8 9">
    <name type="scientific">Kipferlia bialata</name>
    <dbReference type="NCBI Taxonomy" id="797122"/>
    <lineage>
        <taxon>Eukaryota</taxon>
        <taxon>Metamonada</taxon>
        <taxon>Carpediemonas-like organisms</taxon>
        <taxon>Kipferlia</taxon>
    </lineage>
</organism>
<dbReference type="Pfam" id="PF07690">
    <property type="entry name" value="MFS_1"/>
    <property type="match status" value="1"/>
</dbReference>
<dbReference type="PROSITE" id="PS50850">
    <property type="entry name" value="MFS"/>
    <property type="match status" value="1"/>
</dbReference>
<keyword evidence="4 6" id="KW-1133">Transmembrane helix</keyword>
<feature type="transmembrane region" description="Helical" evidence="6">
    <location>
        <begin position="83"/>
        <end position="102"/>
    </location>
</feature>
<dbReference type="InterPro" id="IPR011701">
    <property type="entry name" value="MFS"/>
</dbReference>
<feature type="transmembrane region" description="Helical" evidence="6">
    <location>
        <begin position="12"/>
        <end position="34"/>
    </location>
</feature>
<sequence length="500" mass="54606">MGGDISPLAEGITWAMTCSIVVVAVVIDLVNNPLHHPTPFIRYRTINWLLCGLSYALSYMGRYNISVANVDAVKNYYDCQDSYGTIILVGNVAYAACVIINGYMVDKIGARKGIIIGTLGSGILNLLMGLVCLSDLKGTSWVTLMSILYAINNYFQTYSTSSICKAGVNWYHIKERGVFSGIFGVVISFGFFLAYGVDGALLHNDATNTPLIFFIPGVILLIFCVLDYLFVRALPEDQFDDEMLVNLRPPGFDRSTLCNQKPAFMTVIKPIISQSIFAYLAIIEVFIGWCRDGILNWYPSFIQDHYDQSSSSIVYTIAYTGVTVGGMFGSLFTGTISDKLFNARRQPAALLDLGLLLVMQMGMAFWYGRTDTGMAEAWLITGASVFFSGVHGIVTSTAAMDFAGSGATGTAVGMLDGIQKLGSAVTGPGMAKIVNSGPDGYYWWIISMMPAAIIDIILFLIILKRKPKEMVEESKIDGRETSTLIHSRQSAEDLLDDAEV</sequence>
<evidence type="ECO:0000259" key="7">
    <source>
        <dbReference type="PROSITE" id="PS50850"/>
    </source>
</evidence>
<feature type="transmembrane region" description="Helical" evidence="6">
    <location>
        <begin position="46"/>
        <end position="63"/>
    </location>
</feature>
<dbReference type="AlphaFoldDB" id="A0A9K3CR58"/>
<evidence type="ECO:0000256" key="5">
    <source>
        <dbReference type="ARBA" id="ARBA00023136"/>
    </source>
</evidence>
<dbReference type="InterPro" id="IPR000849">
    <property type="entry name" value="Sugar_P_transporter"/>
</dbReference>
<protein>
    <submittedName>
        <fullName evidence="8">Sugar phosphate transporter</fullName>
    </submittedName>
</protein>
<feature type="transmembrane region" description="Helical" evidence="6">
    <location>
        <begin position="177"/>
        <end position="197"/>
    </location>
</feature>
<keyword evidence="3 6" id="KW-0812">Transmembrane</keyword>
<keyword evidence="5 6" id="KW-0472">Membrane</keyword>
<evidence type="ECO:0000313" key="8">
    <source>
        <dbReference type="EMBL" id="GIQ80932.1"/>
    </source>
</evidence>
<dbReference type="GO" id="GO:0061513">
    <property type="term" value="F:glucose 6-phosphate:phosphate antiporter activity"/>
    <property type="evidence" value="ECO:0007669"/>
    <property type="project" value="TreeGrafter"/>
</dbReference>
<name>A0A9K3CR58_9EUKA</name>
<feature type="transmembrane region" description="Helical" evidence="6">
    <location>
        <begin position="271"/>
        <end position="289"/>
    </location>
</feature>
<dbReference type="GO" id="GO:0035435">
    <property type="term" value="P:phosphate ion transmembrane transport"/>
    <property type="evidence" value="ECO:0007669"/>
    <property type="project" value="TreeGrafter"/>
</dbReference>
<evidence type="ECO:0000256" key="2">
    <source>
        <dbReference type="ARBA" id="ARBA00009598"/>
    </source>
</evidence>
<comment type="similarity">
    <text evidence="2">Belongs to the major facilitator superfamily. Organophosphate:Pi antiporter (OPA) (TC 2.A.1.4) family.</text>
</comment>
<evidence type="ECO:0000256" key="3">
    <source>
        <dbReference type="ARBA" id="ARBA00022692"/>
    </source>
</evidence>
<comment type="caution">
    <text evidence="8">The sequence shown here is derived from an EMBL/GenBank/DDBJ whole genome shotgun (WGS) entry which is preliminary data.</text>
</comment>
<dbReference type="PIRSF" id="PIRSF002808">
    <property type="entry name" value="Hexose_phosphate_transp"/>
    <property type="match status" value="1"/>
</dbReference>
<dbReference type="InterPro" id="IPR020846">
    <property type="entry name" value="MFS_dom"/>
</dbReference>
<feature type="transmembrane region" description="Helical" evidence="6">
    <location>
        <begin position="441"/>
        <end position="463"/>
    </location>
</feature>
<feature type="transmembrane region" description="Helical" evidence="6">
    <location>
        <begin position="348"/>
        <end position="368"/>
    </location>
</feature>
<dbReference type="GO" id="GO:0012505">
    <property type="term" value="C:endomembrane system"/>
    <property type="evidence" value="ECO:0007669"/>
    <property type="project" value="UniProtKB-SubCell"/>
</dbReference>
<evidence type="ECO:0000313" key="9">
    <source>
        <dbReference type="Proteomes" id="UP000265618"/>
    </source>
</evidence>
<evidence type="ECO:0000256" key="4">
    <source>
        <dbReference type="ARBA" id="ARBA00022989"/>
    </source>
</evidence>
<feature type="transmembrane region" description="Helical" evidence="6">
    <location>
        <begin position="313"/>
        <end position="336"/>
    </location>
</feature>
<dbReference type="OrthoDB" id="3639251at2759"/>
<dbReference type="InterPro" id="IPR036259">
    <property type="entry name" value="MFS_trans_sf"/>
</dbReference>
<reference evidence="8 9" key="1">
    <citation type="journal article" date="2018" name="PLoS ONE">
        <title>The draft genome of Kipferlia bialata reveals reductive genome evolution in fornicate parasites.</title>
        <authorList>
            <person name="Tanifuji G."/>
            <person name="Takabayashi S."/>
            <person name="Kume K."/>
            <person name="Takagi M."/>
            <person name="Nakayama T."/>
            <person name="Kamikawa R."/>
            <person name="Inagaki Y."/>
            <person name="Hashimoto T."/>
        </authorList>
    </citation>
    <scope>NUCLEOTIDE SEQUENCE [LARGE SCALE GENOMIC DNA]</scope>
    <source>
        <strain evidence="8">NY0173</strain>
    </source>
</reference>
<feature type="domain" description="Major facilitator superfamily (MFS) profile" evidence="7">
    <location>
        <begin position="40"/>
        <end position="466"/>
    </location>
</feature>
<dbReference type="EMBL" id="BDIP01000271">
    <property type="protein sequence ID" value="GIQ80932.1"/>
    <property type="molecule type" value="Genomic_DNA"/>
</dbReference>
<dbReference type="InterPro" id="IPR051337">
    <property type="entry name" value="OPA_Antiporter"/>
</dbReference>
<feature type="transmembrane region" description="Helical" evidence="6">
    <location>
        <begin position="209"/>
        <end position="230"/>
    </location>
</feature>
<dbReference type="Gene3D" id="1.20.1250.20">
    <property type="entry name" value="MFS general substrate transporter like domains"/>
    <property type="match status" value="2"/>
</dbReference>
<dbReference type="GO" id="GO:0016020">
    <property type="term" value="C:membrane"/>
    <property type="evidence" value="ECO:0007669"/>
    <property type="project" value="InterPro"/>
</dbReference>
<accession>A0A9K3CR58</accession>
<proteinExistence type="inferred from homology"/>
<gene>
    <name evidence="8" type="ORF">KIPB_001812</name>
</gene>